<dbReference type="Pfam" id="PF00501">
    <property type="entry name" value="AMP-binding"/>
    <property type="match status" value="1"/>
</dbReference>
<dbReference type="Pfam" id="PF00668">
    <property type="entry name" value="Condensation"/>
    <property type="match status" value="1"/>
</dbReference>
<accession>A0A928Z303</accession>
<dbReference type="InterPro" id="IPR020459">
    <property type="entry name" value="AMP-binding"/>
</dbReference>
<dbReference type="PANTHER" id="PTHR45527">
    <property type="entry name" value="NONRIBOSOMAL PEPTIDE SYNTHETASE"/>
    <property type="match status" value="1"/>
</dbReference>
<keyword evidence="4" id="KW-1185">Reference proteome</keyword>
<dbReference type="InterPro" id="IPR020845">
    <property type="entry name" value="AMP-binding_CS"/>
</dbReference>
<organism evidence="3 4">
    <name type="scientific">Romeriopsis navalis LEGE 11480</name>
    <dbReference type="NCBI Taxonomy" id="2777977"/>
    <lineage>
        <taxon>Bacteria</taxon>
        <taxon>Bacillati</taxon>
        <taxon>Cyanobacteriota</taxon>
        <taxon>Cyanophyceae</taxon>
        <taxon>Leptolyngbyales</taxon>
        <taxon>Leptolyngbyaceae</taxon>
        <taxon>Romeriopsis</taxon>
        <taxon>Romeriopsis navalis</taxon>
    </lineage>
</organism>
<dbReference type="GO" id="GO:0008610">
    <property type="term" value="P:lipid biosynthetic process"/>
    <property type="evidence" value="ECO:0007669"/>
    <property type="project" value="UniProtKB-ARBA"/>
</dbReference>
<evidence type="ECO:0000259" key="2">
    <source>
        <dbReference type="Pfam" id="PF00668"/>
    </source>
</evidence>
<dbReference type="RefSeq" id="WP_264323673.1">
    <property type="nucleotide sequence ID" value="NZ_JADEXQ010000008.1"/>
</dbReference>
<dbReference type="Gene3D" id="2.30.38.10">
    <property type="entry name" value="Luciferase, Domain 3"/>
    <property type="match status" value="1"/>
</dbReference>
<comment type="caution">
    <text evidence="3">The sequence shown here is derived from an EMBL/GenBank/DDBJ whole genome shotgun (WGS) entry which is preliminary data.</text>
</comment>
<dbReference type="InterPro" id="IPR000873">
    <property type="entry name" value="AMP-dep_synth/lig_dom"/>
</dbReference>
<feature type="domain" description="AMP-dependent synthetase/ligase" evidence="1">
    <location>
        <begin position="463"/>
        <end position="808"/>
    </location>
</feature>
<evidence type="ECO:0000259" key="1">
    <source>
        <dbReference type="Pfam" id="PF00501"/>
    </source>
</evidence>
<dbReference type="InterPro" id="IPR045851">
    <property type="entry name" value="AMP-bd_C_sf"/>
</dbReference>
<reference evidence="3" key="1">
    <citation type="submission" date="2020-10" db="EMBL/GenBank/DDBJ databases">
        <authorList>
            <person name="Castelo-Branco R."/>
            <person name="Eusebio N."/>
            <person name="Adriana R."/>
            <person name="Vieira A."/>
            <person name="Brugerolle De Fraissinette N."/>
            <person name="Rezende De Castro R."/>
            <person name="Schneider M.P."/>
            <person name="Vasconcelos V."/>
            <person name="Leao P.N."/>
        </authorList>
    </citation>
    <scope>NUCLEOTIDE SEQUENCE</scope>
    <source>
        <strain evidence="3">LEGE 11480</strain>
    </source>
</reference>
<feature type="domain" description="Condensation" evidence="2">
    <location>
        <begin position="5"/>
        <end position="436"/>
    </location>
</feature>
<dbReference type="AlphaFoldDB" id="A0A928Z303"/>
<dbReference type="Gene3D" id="3.30.559.30">
    <property type="entry name" value="Nonribosomal peptide synthetase, condensation domain"/>
    <property type="match status" value="1"/>
</dbReference>
<dbReference type="InterPro" id="IPR010071">
    <property type="entry name" value="AA_adenyl_dom"/>
</dbReference>
<dbReference type="Gene3D" id="3.40.50.980">
    <property type="match status" value="2"/>
</dbReference>
<dbReference type="GO" id="GO:0003824">
    <property type="term" value="F:catalytic activity"/>
    <property type="evidence" value="ECO:0007669"/>
    <property type="project" value="InterPro"/>
</dbReference>
<gene>
    <name evidence="3" type="ORF">IQ266_03625</name>
</gene>
<dbReference type="GO" id="GO:0044550">
    <property type="term" value="P:secondary metabolite biosynthetic process"/>
    <property type="evidence" value="ECO:0007669"/>
    <property type="project" value="TreeGrafter"/>
</dbReference>
<dbReference type="InterPro" id="IPR023213">
    <property type="entry name" value="CAT-like_dom_sf"/>
</dbReference>
<name>A0A928Z303_9CYAN</name>
<dbReference type="GO" id="GO:0005737">
    <property type="term" value="C:cytoplasm"/>
    <property type="evidence" value="ECO:0007669"/>
    <property type="project" value="TreeGrafter"/>
</dbReference>
<dbReference type="SUPFAM" id="SSF52777">
    <property type="entry name" value="CoA-dependent acyltransferases"/>
    <property type="match status" value="2"/>
</dbReference>
<dbReference type="InterPro" id="IPR001242">
    <property type="entry name" value="Condensation_dom"/>
</dbReference>
<dbReference type="CDD" id="cd19543">
    <property type="entry name" value="DCL_NRPS"/>
    <property type="match status" value="1"/>
</dbReference>
<protein>
    <submittedName>
        <fullName evidence="3">Amino acid adenylation domain-containing protein</fullName>
    </submittedName>
</protein>
<dbReference type="SUPFAM" id="SSF56801">
    <property type="entry name" value="Acetyl-CoA synthetase-like"/>
    <property type="match status" value="1"/>
</dbReference>
<dbReference type="Proteomes" id="UP000625316">
    <property type="component" value="Unassembled WGS sequence"/>
</dbReference>
<dbReference type="GO" id="GO:0043041">
    <property type="term" value="P:amino acid activation for nonribosomal peptide biosynthetic process"/>
    <property type="evidence" value="ECO:0007669"/>
    <property type="project" value="TreeGrafter"/>
</dbReference>
<dbReference type="GO" id="GO:0031177">
    <property type="term" value="F:phosphopantetheine binding"/>
    <property type="evidence" value="ECO:0007669"/>
    <property type="project" value="TreeGrafter"/>
</dbReference>
<dbReference type="PANTHER" id="PTHR45527:SF1">
    <property type="entry name" value="FATTY ACID SYNTHASE"/>
    <property type="match status" value="1"/>
</dbReference>
<dbReference type="FunFam" id="3.40.50.980:FF:000001">
    <property type="entry name" value="Non-ribosomal peptide synthetase"/>
    <property type="match status" value="1"/>
</dbReference>
<dbReference type="NCBIfam" id="TIGR01733">
    <property type="entry name" value="AA-adenyl-dom"/>
    <property type="match status" value="1"/>
</dbReference>
<dbReference type="FunFam" id="3.40.50.12780:FF:000012">
    <property type="entry name" value="Non-ribosomal peptide synthetase"/>
    <property type="match status" value="1"/>
</dbReference>
<dbReference type="PROSITE" id="PS00455">
    <property type="entry name" value="AMP_BINDING"/>
    <property type="match status" value="1"/>
</dbReference>
<dbReference type="CDD" id="cd05930">
    <property type="entry name" value="A_NRPS"/>
    <property type="match status" value="1"/>
</dbReference>
<proteinExistence type="predicted"/>
<dbReference type="PRINTS" id="PR00154">
    <property type="entry name" value="AMPBINDING"/>
</dbReference>
<dbReference type="EMBL" id="JADEXQ010000008">
    <property type="protein sequence ID" value="MBE9028850.1"/>
    <property type="molecule type" value="Genomic_DNA"/>
</dbReference>
<dbReference type="Gene3D" id="3.30.559.10">
    <property type="entry name" value="Chloramphenicol acetyltransferase-like domain"/>
    <property type="match status" value="1"/>
</dbReference>
<sequence>MKNVADIYPLSPAQLGMLFHTLSNPQSGVYINQYTGEIQGNLQPNLFRQAWQQTINRHPVLRTVFLWEGLDDPLQVVRQQVDLPWQELDWQQASPATQAQQLNDFLQADRHQGFDLAQAPLLRFTIIHLSEHNYRFIWSSHHLLFDGWSLPLIWQDMLAYYAALKQDQPAQIGRLRPYRDYIAWQQAQTHPHKEAFWRAQLQEFSEPTPLPAARTVPQATGERYQQQTKLINSSLTTNLATIARQNRLTLNTIIQGLWAVLLHHYSGNDKIIYGSVMSGRPAELADVETMVGLFINTVPVCISIEPEQTVIDWLQDRQQQLLTLRQYESTPLTEIQHWSNLPIGRSLFESIVVFENYPTAIAPDMGFTTHNVQYLEQSNYPLALLVLPGASLEFILLYDPGKFADGAVKNLLNHLEQLVQAIITAPQSRLNQLPNINPTLQQTHTNGPALHYPRDRGIHQLIEAQVNQTPEAIAVKFADMTLTYAELNQRANQLAYYLRSQGIATGSRVAICLPRSTEMIVSIVAVLKAGAAYVPLDPSYPAARLEYCFADTAPQICLTQQSIKIATGDTSRVDLDDPNRSFQNCPSSNLEHISSSNNLAYIIYTSGSTGKPKGVMVSHQNLIHSTMARFHVYAEPVGRFLLLSSIAFDSSVAGIFWTLCQGGTLVIAPERIEQDLQQLTQLISQAKITHTLCVPTLYNLLIDAAVPHQLRTLKTVIVAGEACSRNLVKQHYTQLAQTQLYNEYGPTEATVWCTAAQIPHEPSAGPITIGKPIPNTQIQILDEAQRPVPIGAIGEIYISGDGVTNGYLNQPERTAATFHRQAAPASRLYKTGDRGRYRADGNLEWLGRNDRQVKIRGYRIELGEVEDALLQQPNIQEAVVINKSVMPLAESVEQLVTALGTLSDPQAEHLLTLAESDQQPGKSPPLSLE</sequence>
<evidence type="ECO:0000313" key="3">
    <source>
        <dbReference type="EMBL" id="MBE9028850.1"/>
    </source>
</evidence>
<dbReference type="Gene3D" id="3.30.300.30">
    <property type="match status" value="1"/>
</dbReference>
<evidence type="ECO:0000313" key="4">
    <source>
        <dbReference type="Proteomes" id="UP000625316"/>
    </source>
</evidence>